<reference evidence="10 11" key="1">
    <citation type="submission" date="2024-04" db="EMBL/GenBank/DDBJ databases">
        <authorList>
            <person name="Waldvogel A.-M."/>
            <person name="Schoenle A."/>
        </authorList>
    </citation>
    <scope>NUCLEOTIDE SEQUENCE [LARGE SCALE GENOMIC DNA]</scope>
</reference>
<dbReference type="InterPro" id="IPR046338">
    <property type="entry name" value="GAIN_dom_sf"/>
</dbReference>
<keyword evidence="5" id="KW-1015">Disulfide bond</keyword>
<feature type="domain" description="GAIN-B" evidence="8">
    <location>
        <begin position="413"/>
        <end position="565"/>
    </location>
</feature>
<evidence type="ECO:0000256" key="1">
    <source>
        <dbReference type="ARBA" id="ARBA00004141"/>
    </source>
</evidence>
<dbReference type="EMBL" id="OZ035826">
    <property type="protein sequence ID" value="CAL1602780.1"/>
    <property type="molecule type" value="Genomic_DNA"/>
</dbReference>
<keyword evidence="2 7" id="KW-0812">Transmembrane</keyword>
<evidence type="ECO:0000256" key="5">
    <source>
        <dbReference type="ARBA" id="ARBA00023157"/>
    </source>
</evidence>
<keyword evidence="4 7" id="KW-0472">Membrane</keyword>
<proteinExistence type="predicted"/>
<dbReference type="GO" id="GO:0007189">
    <property type="term" value="P:adenylate cyclase-activating G protein-coupled receptor signaling pathway"/>
    <property type="evidence" value="ECO:0007669"/>
    <property type="project" value="TreeGrafter"/>
</dbReference>
<evidence type="ECO:0000256" key="4">
    <source>
        <dbReference type="ARBA" id="ARBA00023136"/>
    </source>
</evidence>
<protein>
    <submittedName>
        <fullName evidence="10">Uncharacterized protein</fullName>
    </submittedName>
</protein>
<evidence type="ECO:0000256" key="3">
    <source>
        <dbReference type="ARBA" id="ARBA00022989"/>
    </source>
</evidence>
<evidence type="ECO:0000256" key="2">
    <source>
        <dbReference type="ARBA" id="ARBA00022692"/>
    </source>
</evidence>
<dbReference type="PROSITE" id="PS50261">
    <property type="entry name" value="G_PROTEIN_RECEP_F2_4"/>
    <property type="match status" value="1"/>
</dbReference>
<feature type="region of interest" description="Disordered" evidence="6">
    <location>
        <begin position="829"/>
        <end position="850"/>
    </location>
</feature>
<accession>A0AAV2LKA1</accession>
<dbReference type="FunFam" id="1.20.1070.10:FF:000493">
    <property type="entry name" value="Adhesion G protein-coupled receptor G1"/>
    <property type="match status" value="1"/>
</dbReference>
<dbReference type="GO" id="GO:0005886">
    <property type="term" value="C:plasma membrane"/>
    <property type="evidence" value="ECO:0007669"/>
    <property type="project" value="TreeGrafter"/>
</dbReference>
<dbReference type="PROSITE" id="PS50221">
    <property type="entry name" value="GAIN_B"/>
    <property type="match status" value="1"/>
</dbReference>
<dbReference type="Gene3D" id="1.20.1070.10">
    <property type="entry name" value="Rhodopsin 7-helix transmembrane proteins"/>
    <property type="match status" value="1"/>
</dbReference>
<evidence type="ECO:0000259" key="8">
    <source>
        <dbReference type="PROSITE" id="PS50221"/>
    </source>
</evidence>
<dbReference type="Proteomes" id="UP001497482">
    <property type="component" value="Chromosome 4"/>
</dbReference>
<evidence type="ECO:0000256" key="6">
    <source>
        <dbReference type="SAM" id="MobiDB-lite"/>
    </source>
</evidence>
<sequence length="850" mass="93482">MVMNQPDIVVVDKGQRTAVVVDKGQRTAVVVDKGQRTAVVVDKGQRTAVVVDKGQRTAVVVDKGQRTAVVVDKGQRTAVVVDKGQRTAVVVDKGQRTAVVVDKGQRTAVVVDKGQRSAVVVDKGQRTAVVVDKGQRTAVVVDKGQRTAVVVDVAIPSDDANVEDARSTEQLLCIGLAFCWGWVTLGFCRSWSEFRQGLGLGSRSSAMAARLDQTLWTLFIVVIVTSSVSGEGDRDLTFCGTWHHGQGPLSLNVNLTTGCDRVVFSANQSALSVTGQITVYCSSSVTIPLTRIDPANEMTPFCVYWEPLQDQLKLKIGSEVRPLCSPAPLKDHCCTHLSFGANSPEAAFGIINGSIQNDLISSKKYSSYEFNGSFINCRETFCDKTSQGSNHQNMPGAKLHGTGSAQNPCAQRTVLRLEDSDGGYNVTLPPPEGVEPEVIPSIHLPSALKKATQSNNEVICTYFRNNSLFQEAPTNGKILSDVVSITIENEIIKDLSEPIKIGFHHDVIPKSHSRKCVSWDARRDPLKVNWSMEGCETQAKGDTQTECHCNHLTFFTVLVQLEPKPVRHLLALTAITSLGCAVSLISCVALIIFLYRKSRRSKELSIPIHMGLAVSLALLYLLFFFTGVLANVCESVCGWVAAALHYALLSSLTWMGIEVFHTFWLVQMVFSPAPKAWIWDLVGFAAPAIPVIILAIISDIYGLREIHQTDDPTPYKMCWMKDNNKALLAHYVTNLTLVAVLVTSGLVMLLLVYREIRNRDEWRQNRVAFLSIWGLSCLFGTSWSLTFLDFGPLTDFILFVSCILNAFQGFFLMLRFYMLDWMRKRAGGSVLGSSSTGSTRQHMLQTHEKS</sequence>
<feature type="transmembrane region" description="Helical" evidence="7">
    <location>
        <begin position="569"/>
        <end position="595"/>
    </location>
</feature>
<organism evidence="10 11">
    <name type="scientific">Knipowitschia caucasica</name>
    <name type="common">Caucasian dwarf goby</name>
    <name type="synonym">Pomatoschistus caucasicus</name>
    <dbReference type="NCBI Taxonomy" id="637954"/>
    <lineage>
        <taxon>Eukaryota</taxon>
        <taxon>Metazoa</taxon>
        <taxon>Chordata</taxon>
        <taxon>Craniata</taxon>
        <taxon>Vertebrata</taxon>
        <taxon>Euteleostomi</taxon>
        <taxon>Actinopterygii</taxon>
        <taxon>Neopterygii</taxon>
        <taxon>Teleostei</taxon>
        <taxon>Neoteleostei</taxon>
        <taxon>Acanthomorphata</taxon>
        <taxon>Gobiaria</taxon>
        <taxon>Gobiiformes</taxon>
        <taxon>Gobioidei</taxon>
        <taxon>Gobiidae</taxon>
        <taxon>Gobiinae</taxon>
        <taxon>Knipowitschia</taxon>
    </lineage>
</organism>
<feature type="transmembrane region" description="Helical" evidence="7">
    <location>
        <begin position="731"/>
        <end position="753"/>
    </location>
</feature>
<dbReference type="InterPro" id="IPR057244">
    <property type="entry name" value="GAIN_B"/>
</dbReference>
<dbReference type="GO" id="GO:0007166">
    <property type="term" value="P:cell surface receptor signaling pathway"/>
    <property type="evidence" value="ECO:0007669"/>
    <property type="project" value="InterPro"/>
</dbReference>
<keyword evidence="3 7" id="KW-1133">Transmembrane helix</keyword>
<dbReference type="SMART" id="SM00303">
    <property type="entry name" value="GPS"/>
    <property type="match status" value="1"/>
</dbReference>
<keyword evidence="11" id="KW-1185">Reference proteome</keyword>
<dbReference type="AlphaFoldDB" id="A0AAV2LKA1"/>
<feature type="compositionally biased region" description="Low complexity" evidence="6">
    <location>
        <begin position="829"/>
        <end position="839"/>
    </location>
</feature>
<dbReference type="SUPFAM" id="SSF63825">
    <property type="entry name" value="YWTD domain"/>
    <property type="match status" value="1"/>
</dbReference>
<dbReference type="PANTHER" id="PTHR12011:SF435">
    <property type="entry name" value="ADHESION G PROTEIN-COUPLED RECEPTOR G1-RELATED"/>
    <property type="match status" value="1"/>
</dbReference>
<evidence type="ECO:0000256" key="7">
    <source>
        <dbReference type="SAM" id="Phobius"/>
    </source>
</evidence>
<dbReference type="Pfam" id="PF01825">
    <property type="entry name" value="GPS"/>
    <property type="match status" value="1"/>
</dbReference>
<evidence type="ECO:0000313" key="11">
    <source>
        <dbReference type="Proteomes" id="UP001497482"/>
    </source>
</evidence>
<feature type="transmembrane region" description="Helical" evidence="7">
    <location>
        <begin position="642"/>
        <end position="666"/>
    </location>
</feature>
<dbReference type="InterPro" id="IPR000203">
    <property type="entry name" value="GPS"/>
</dbReference>
<gene>
    <name evidence="10" type="ORF">KC01_LOCUS30525</name>
</gene>
<evidence type="ECO:0000259" key="9">
    <source>
        <dbReference type="PROSITE" id="PS50261"/>
    </source>
</evidence>
<feature type="transmembrane region" description="Helical" evidence="7">
    <location>
        <begin position="607"/>
        <end position="630"/>
    </location>
</feature>
<dbReference type="GO" id="GO:0004930">
    <property type="term" value="F:G protein-coupled receptor activity"/>
    <property type="evidence" value="ECO:0007669"/>
    <property type="project" value="InterPro"/>
</dbReference>
<dbReference type="InterPro" id="IPR000832">
    <property type="entry name" value="GPCR_2_secretin-like"/>
</dbReference>
<dbReference type="Gene3D" id="2.60.220.50">
    <property type="match status" value="1"/>
</dbReference>
<dbReference type="InterPro" id="IPR017981">
    <property type="entry name" value="GPCR_2-like_7TM"/>
</dbReference>
<evidence type="ECO:0000313" key="10">
    <source>
        <dbReference type="EMBL" id="CAL1602780.1"/>
    </source>
</evidence>
<comment type="subcellular location">
    <subcellularLocation>
        <location evidence="1">Membrane</location>
        <topology evidence="1">Multi-pass membrane protein</topology>
    </subcellularLocation>
</comment>
<feature type="transmembrane region" description="Helical" evidence="7">
    <location>
        <begin position="678"/>
        <end position="697"/>
    </location>
</feature>
<dbReference type="Pfam" id="PF00002">
    <property type="entry name" value="7tm_2"/>
    <property type="match status" value="1"/>
</dbReference>
<dbReference type="PANTHER" id="PTHR12011">
    <property type="entry name" value="ADHESION G-PROTEIN COUPLED RECEPTOR"/>
    <property type="match status" value="1"/>
</dbReference>
<name>A0AAV2LKA1_KNICA</name>
<feature type="transmembrane region" description="Helical" evidence="7">
    <location>
        <begin position="796"/>
        <end position="817"/>
    </location>
</feature>
<feature type="transmembrane region" description="Helical" evidence="7">
    <location>
        <begin position="765"/>
        <end position="784"/>
    </location>
</feature>
<feature type="domain" description="G-protein coupled receptors family 2 profile 2" evidence="9">
    <location>
        <begin position="572"/>
        <end position="820"/>
    </location>
</feature>